<dbReference type="InterPro" id="IPR002563">
    <property type="entry name" value="Flavin_Rdtase-like_dom"/>
</dbReference>
<dbReference type="SUPFAM" id="SSF50475">
    <property type="entry name" value="FMN-binding split barrel"/>
    <property type="match status" value="1"/>
</dbReference>
<evidence type="ECO:0000259" key="3">
    <source>
        <dbReference type="SMART" id="SM00903"/>
    </source>
</evidence>
<dbReference type="Gene3D" id="2.30.110.10">
    <property type="entry name" value="Electron Transport, Fmn-binding Protein, Chain A"/>
    <property type="match status" value="1"/>
</dbReference>
<feature type="domain" description="Flavin reductase like" evidence="3">
    <location>
        <begin position="10"/>
        <end position="152"/>
    </location>
</feature>
<dbReference type="Proteomes" id="UP000515570">
    <property type="component" value="Chromosome"/>
</dbReference>
<dbReference type="EMBL" id="CP059833">
    <property type="protein sequence ID" value="QMV86014.1"/>
    <property type="molecule type" value="Genomic_DNA"/>
</dbReference>
<dbReference type="InterPro" id="IPR012349">
    <property type="entry name" value="Split_barrel_FMN-bd"/>
</dbReference>
<evidence type="ECO:0000256" key="2">
    <source>
        <dbReference type="ARBA" id="ARBA00023002"/>
    </source>
</evidence>
<evidence type="ECO:0000256" key="1">
    <source>
        <dbReference type="ARBA" id="ARBA00008898"/>
    </source>
</evidence>
<protein>
    <submittedName>
        <fullName evidence="4">Flavin reductase family protein</fullName>
    </submittedName>
</protein>
<dbReference type="SMART" id="SM00903">
    <property type="entry name" value="Flavin_Reduct"/>
    <property type="match status" value="1"/>
</dbReference>
<evidence type="ECO:0000313" key="4">
    <source>
        <dbReference type="EMBL" id="QMV86014.1"/>
    </source>
</evidence>
<dbReference type="GO" id="GO:0042602">
    <property type="term" value="F:riboflavin reductase (NADPH) activity"/>
    <property type="evidence" value="ECO:0007669"/>
    <property type="project" value="TreeGrafter"/>
</dbReference>
<accession>A0A7G5FHC3</accession>
<dbReference type="RefSeq" id="WP_182386829.1">
    <property type="nucleotide sequence ID" value="NZ_CP059833.1"/>
</dbReference>
<name>A0A7G5FHC3_9CORY</name>
<dbReference type="GO" id="GO:0010181">
    <property type="term" value="F:FMN binding"/>
    <property type="evidence" value="ECO:0007669"/>
    <property type="project" value="InterPro"/>
</dbReference>
<dbReference type="Pfam" id="PF01613">
    <property type="entry name" value="Flavin_Reduct"/>
    <property type="match status" value="1"/>
</dbReference>
<gene>
    <name evidence="4" type="ORF">HW450_04660</name>
</gene>
<reference evidence="4 5" key="1">
    <citation type="submission" date="2020-07" db="EMBL/GenBank/DDBJ databases">
        <title>non toxigenic Corynebacterium sp. nov from a clinical source.</title>
        <authorList>
            <person name="Bernier A.-M."/>
            <person name="Bernard K."/>
        </authorList>
    </citation>
    <scope>NUCLEOTIDE SEQUENCE [LARGE SCALE GENOMIC DNA]</scope>
    <source>
        <strain evidence="5">NML 93-0612</strain>
    </source>
</reference>
<dbReference type="AlphaFoldDB" id="A0A7G5FHC3"/>
<keyword evidence="5" id="KW-1185">Reference proteome</keyword>
<keyword evidence="2" id="KW-0560">Oxidoreductase</keyword>
<comment type="similarity">
    <text evidence="1">Belongs to the non-flavoprotein flavin reductase family.</text>
</comment>
<dbReference type="PANTHER" id="PTHR30466:SF11">
    <property type="entry name" value="FLAVIN-DEPENDENT MONOOXYGENASE, REDUCTASE SUBUNIT HSAB"/>
    <property type="match status" value="1"/>
</dbReference>
<organism evidence="4 5">
    <name type="scientific">Corynebacterium hindlerae</name>
    <dbReference type="NCBI Taxonomy" id="699041"/>
    <lineage>
        <taxon>Bacteria</taxon>
        <taxon>Bacillati</taxon>
        <taxon>Actinomycetota</taxon>
        <taxon>Actinomycetes</taxon>
        <taxon>Mycobacteriales</taxon>
        <taxon>Corynebacteriaceae</taxon>
        <taxon>Corynebacterium</taxon>
    </lineage>
</organism>
<sequence length="154" mass="16495">MSITEFKQAVSRFPSGVTVVAAEVDGEKVGLTVSSFASLSLEPPMVLACIDSRSASLAKLLHATEVGISILSEHQADYARRFASKIEDRFESVSHHQRGGAVLLDDAAAWLTGSISSAITDGDHTILTFRVTDFAANDNVRPLFYVQGQLLSIA</sequence>
<proteinExistence type="inferred from homology"/>
<dbReference type="PANTHER" id="PTHR30466">
    <property type="entry name" value="FLAVIN REDUCTASE"/>
    <property type="match status" value="1"/>
</dbReference>
<evidence type="ECO:0000313" key="5">
    <source>
        <dbReference type="Proteomes" id="UP000515570"/>
    </source>
</evidence>
<dbReference type="InterPro" id="IPR050268">
    <property type="entry name" value="NADH-dep_flavin_reductase"/>
</dbReference>